<gene>
    <name evidence="2" type="ORF">OA50_05069</name>
</gene>
<reference evidence="2 3" key="1">
    <citation type="submission" date="2014-10" db="EMBL/GenBank/DDBJ databases">
        <title>Genome sequence of Ponticoccus sp. strain UMTAT08 isolated from clonal culture of toxic dinoflagellate Alexandrium tamiyavanichii.</title>
        <authorList>
            <person name="Gan H.Y."/>
            <person name="Muhd D.-D."/>
            <person name="Mohd Noor M.E."/>
            <person name="Yeong Y.S."/>
            <person name="Usup G."/>
        </authorList>
    </citation>
    <scope>NUCLEOTIDE SEQUENCE [LARGE SCALE GENOMIC DNA]</scope>
    <source>
        <strain evidence="2 3">UMTAT08</strain>
    </source>
</reference>
<dbReference type="AlphaFoldDB" id="A0A0B3SIK5"/>
<proteinExistence type="predicted"/>
<dbReference type="RefSeq" id="WP_043146262.1">
    <property type="nucleotide sequence ID" value="NZ_JSUQ01000027.1"/>
</dbReference>
<feature type="coiled-coil region" evidence="1">
    <location>
        <begin position="26"/>
        <end position="53"/>
    </location>
</feature>
<accession>A0A0B3SIK5</accession>
<dbReference type="Proteomes" id="UP000030960">
    <property type="component" value="Unassembled WGS sequence"/>
</dbReference>
<keyword evidence="3" id="KW-1185">Reference proteome</keyword>
<name>A0A0B3SIK5_9RHOB</name>
<dbReference type="EMBL" id="JSUQ01000027">
    <property type="protein sequence ID" value="KHQ50394.1"/>
    <property type="molecule type" value="Genomic_DNA"/>
</dbReference>
<evidence type="ECO:0000313" key="3">
    <source>
        <dbReference type="Proteomes" id="UP000030960"/>
    </source>
</evidence>
<comment type="caution">
    <text evidence="2">The sequence shown here is derived from an EMBL/GenBank/DDBJ whole genome shotgun (WGS) entry which is preliminary data.</text>
</comment>
<organism evidence="2 3">
    <name type="scientific">Mameliella alba</name>
    <dbReference type="NCBI Taxonomy" id="561184"/>
    <lineage>
        <taxon>Bacteria</taxon>
        <taxon>Pseudomonadati</taxon>
        <taxon>Pseudomonadota</taxon>
        <taxon>Alphaproteobacteria</taxon>
        <taxon>Rhodobacterales</taxon>
        <taxon>Roseobacteraceae</taxon>
        <taxon>Mameliella</taxon>
    </lineage>
</organism>
<keyword evidence="1" id="KW-0175">Coiled coil</keyword>
<evidence type="ECO:0000313" key="2">
    <source>
        <dbReference type="EMBL" id="KHQ50394.1"/>
    </source>
</evidence>
<sequence>MEQFIRDWAPAVAALIGIAFAWRLGIAQNTWRTQQLEKEIAELKLQFAKEFSELKDRVKSLEAHRLSDVEILATIQTTLTQMSRLLTEIREELKTKADK</sequence>
<protein>
    <submittedName>
        <fullName evidence="2">Uncharacterized protein</fullName>
    </submittedName>
</protein>
<evidence type="ECO:0000256" key="1">
    <source>
        <dbReference type="SAM" id="Coils"/>
    </source>
</evidence>